<dbReference type="GeneID" id="34620555"/>
<organism evidence="4 5">
    <name type="scientific">Cyclospora cayetanensis</name>
    <dbReference type="NCBI Taxonomy" id="88456"/>
    <lineage>
        <taxon>Eukaryota</taxon>
        <taxon>Sar</taxon>
        <taxon>Alveolata</taxon>
        <taxon>Apicomplexa</taxon>
        <taxon>Conoidasida</taxon>
        <taxon>Coccidia</taxon>
        <taxon>Eucoccidiorida</taxon>
        <taxon>Eimeriorina</taxon>
        <taxon>Eimeriidae</taxon>
        <taxon>Cyclospora</taxon>
    </lineage>
</organism>
<evidence type="ECO:0000259" key="3">
    <source>
        <dbReference type="PROSITE" id="PS50119"/>
    </source>
</evidence>
<feature type="compositionally biased region" description="Basic and acidic residues" evidence="2">
    <location>
        <begin position="44"/>
        <end position="60"/>
    </location>
</feature>
<dbReference type="PANTHER" id="PTHR25462">
    <property type="entry name" value="BONUS, ISOFORM C-RELATED"/>
    <property type="match status" value="1"/>
</dbReference>
<dbReference type="OrthoDB" id="332412at2759"/>
<sequence length="600" mass="65229">MESRRLSPFAVERPPQTRVKAFHAAMAAAGAPKDPSKQAIQNDVDVKHLQKPKGRLEKPPGRSNSPSLQPPAEGEDGELSELGIDNVACCCCSHGAADLLLLQCSHLLCLPCGSRELQHQAATDPAAGLGIIICPLCNTNTLLSSKAAATLIRARPKRIHPRERGNAIDANAEWAASEAPEPADTQEVTQDKEVTRVSRDEVPRWASPTASTLAAVAQRGSVSPRDLLTPPYLDASHIEWPLLCSSCEEKSASVYCRDCVRAFCRACAVEAHAPQGRASSPSSRVSRHRFSLLSSRGVSRVLPLTNPSRCKLRSMDHIKRLEDAEPFLSLAECLSSFESTALAAGEADAREPTGGLGEALDPSQIAYTHVSPAQQQRQCTVSSLPCEEHPTEPVRFYCRSCGGRCICAECVVSGQHQRHNVVAVDGAWQEAVSKIEGELNPSLDRAEGDTENARSFLQDKRTEWSAALQEDKQLLSLTSQQIKKQLAAKQEELLGVLETHLRDFSAECEGFRAFIQKKLQLVEGRARQVAEGKGALDPQLVLEFVSKEYQTTQEVIAADIPKTVRHLPDSRNAVLDHVQQTAEDLLAALGSLRNKILTST</sequence>
<dbReference type="GO" id="GO:0008270">
    <property type="term" value="F:zinc ion binding"/>
    <property type="evidence" value="ECO:0007669"/>
    <property type="project" value="UniProtKB-KW"/>
</dbReference>
<keyword evidence="1" id="KW-0479">Metal-binding</keyword>
<proteinExistence type="predicted"/>
<dbReference type="PROSITE" id="PS50119">
    <property type="entry name" value="ZF_BBOX"/>
    <property type="match status" value="2"/>
</dbReference>
<accession>A0A6P6RSB0</accession>
<dbReference type="Gene3D" id="4.10.640.40">
    <property type="entry name" value="Cytoplasmic polyadenylation element-binding protein, ZZ domain"/>
    <property type="match status" value="1"/>
</dbReference>
<dbReference type="Gene3D" id="3.30.160.60">
    <property type="entry name" value="Classic Zinc Finger"/>
    <property type="match status" value="1"/>
</dbReference>
<feature type="domain" description="B box-type" evidence="3">
    <location>
        <begin position="239"/>
        <end position="293"/>
    </location>
</feature>
<keyword evidence="4" id="KW-1185">Reference proteome</keyword>
<dbReference type="AlphaFoldDB" id="A0A6P6RSB0"/>
<dbReference type="CDD" id="cd19757">
    <property type="entry name" value="Bbox1"/>
    <property type="match status" value="1"/>
</dbReference>
<protein>
    <submittedName>
        <fullName evidence="5">Uncharacterized protein LOC34620555</fullName>
    </submittedName>
</protein>
<dbReference type="Pfam" id="PF00643">
    <property type="entry name" value="zf-B_box"/>
    <property type="match status" value="2"/>
</dbReference>
<evidence type="ECO:0000313" key="4">
    <source>
        <dbReference type="Proteomes" id="UP000515125"/>
    </source>
</evidence>
<dbReference type="PANTHER" id="PTHR25462:SF296">
    <property type="entry name" value="MEIOTIC P26, ISOFORM F"/>
    <property type="match status" value="1"/>
</dbReference>
<dbReference type="InterPro" id="IPR038446">
    <property type="entry name" value="CEBP_ZZ_sf"/>
</dbReference>
<dbReference type="RefSeq" id="XP_026190701.1">
    <property type="nucleotide sequence ID" value="XM_026334916.1"/>
</dbReference>
<dbReference type="InterPro" id="IPR000315">
    <property type="entry name" value="Znf_B-box"/>
</dbReference>
<evidence type="ECO:0000256" key="1">
    <source>
        <dbReference type="PROSITE-ProRule" id="PRU00024"/>
    </source>
</evidence>
<evidence type="ECO:0000256" key="2">
    <source>
        <dbReference type="SAM" id="MobiDB-lite"/>
    </source>
</evidence>
<dbReference type="InterPro" id="IPR047153">
    <property type="entry name" value="TRIM45/56/19-like"/>
</dbReference>
<feature type="region of interest" description="Disordered" evidence="2">
    <location>
        <begin position="26"/>
        <end position="77"/>
    </location>
</feature>
<gene>
    <name evidence="5" type="primary">LOC34620555</name>
</gene>
<name>A0A6P6RSB0_9EIME</name>
<dbReference type="Proteomes" id="UP000515125">
    <property type="component" value="Unplaced"/>
</dbReference>
<dbReference type="SUPFAM" id="SSF57850">
    <property type="entry name" value="RING/U-box"/>
    <property type="match status" value="1"/>
</dbReference>
<reference evidence="5" key="1">
    <citation type="submission" date="2025-08" db="UniProtKB">
        <authorList>
            <consortium name="RefSeq"/>
        </authorList>
    </citation>
    <scope>IDENTIFICATION</scope>
</reference>
<keyword evidence="1" id="KW-0862">Zinc</keyword>
<dbReference type="SUPFAM" id="SSF57845">
    <property type="entry name" value="B-box zinc-binding domain"/>
    <property type="match status" value="1"/>
</dbReference>
<feature type="domain" description="B box-type" evidence="3">
    <location>
        <begin position="381"/>
        <end position="424"/>
    </location>
</feature>
<feature type="compositionally biased region" description="Basic and acidic residues" evidence="2">
    <location>
        <begin position="189"/>
        <end position="202"/>
    </location>
</feature>
<dbReference type="SMART" id="SM00336">
    <property type="entry name" value="BBOX"/>
    <property type="match status" value="2"/>
</dbReference>
<evidence type="ECO:0000313" key="5">
    <source>
        <dbReference type="RefSeq" id="XP_026190701.1"/>
    </source>
</evidence>
<feature type="region of interest" description="Disordered" evidence="2">
    <location>
        <begin position="175"/>
        <end position="202"/>
    </location>
</feature>
<dbReference type="CDD" id="cd19756">
    <property type="entry name" value="Bbox2"/>
    <property type="match status" value="1"/>
</dbReference>
<keyword evidence="1" id="KW-0863">Zinc-finger</keyword>